<dbReference type="InterPro" id="IPR004113">
    <property type="entry name" value="FAD-bd_oxidored_4_C"/>
</dbReference>
<dbReference type="SUPFAM" id="SSF55103">
    <property type="entry name" value="FAD-linked oxidases, C-terminal domain"/>
    <property type="match status" value="1"/>
</dbReference>
<evidence type="ECO:0000259" key="4">
    <source>
        <dbReference type="Pfam" id="PF02913"/>
    </source>
</evidence>
<sequence>METLETAADFGALPSLHARIRRSLRDSLGRVMVLSHVSHLYRSGASLYVTVLAARDPADPVGQWTAAKRAVTETILAGGGTLTHHHAVGADHRDFLGAEVGTAGLALLRAVKATMDPTGIMNPAVLLPPAS</sequence>
<reference evidence="5 6" key="1">
    <citation type="submission" date="2020-08" db="EMBL/GenBank/DDBJ databases">
        <title>Whole genome shotgun sequence of Actinocatenispora thailandica NBRC 105041.</title>
        <authorList>
            <person name="Komaki H."/>
            <person name="Tamura T."/>
        </authorList>
    </citation>
    <scope>NUCLEOTIDE SEQUENCE [LARGE SCALE GENOMIC DNA]</scope>
    <source>
        <strain evidence="5 6">NBRC 105041</strain>
    </source>
</reference>
<dbReference type="PANTHER" id="PTHR46568">
    <property type="entry name" value="ALKYLDIHYDROXYACETONEPHOSPHATE SYNTHASE, PEROXISOMAL"/>
    <property type="match status" value="1"/>
</dbReference>
<feature type="domain" description="FAD-binding oxidoreductase/transferase type 4 C-terminal" evidence="4">
    <location>
        <begin position="2"/>
        <end position="124"/>
    </location>
</feature>
<proteinExistence type="predicted"/>
<dbReference type="Gene3D" id="1.10.45.10">
    <property type="entry name" value="Vanillyl-alcohol Oxidase, Chain A, domain 4"/>
    <property type="match status" value="1"/>
</dbReference>
<dbReference type="PANTHER" id="PTHR46568:SF1">
    <property type="entry name" value="ALKYLDIHYDROXYACETONEPHOSPHATE SYNTHASE, PEROXISOMAL"/>
    <property type="match status" value="1"/>
</dbReference>
<dbReference type="InterPro" id="IPR025650">
    <property type="entry name" value="Alkyl-DHAP_Synthase"/>
</dbReference>
<protein>
    <recommendedName>
        <fullName evidence="4">FAD-binding oxidoreductase/transferase type 4 C-terminal domain-containing protein</fullName>
    </recommendedName>
</protein>
<evidence type="ECO:0000313" key="5">
    <source>
        <dbReference type="EMBL" id="BCJ34827.1"/>
    </source>
</evidence>
<keyword evidence="2" id="KW-0274">FAD</keyword>
<evidence type="ECO:0000256" key="3">
    <source>
        <dbReference type="PIRSR" id="PIRSR625650-1"/>
    </source>
</evidence>
<gene>
    <name evidence="5" type="ORF">Athai_23300</name>
</gene>
<dbReference type="Proteomes" id="UP000611640">
    <property type="component" value="Chromosome"/>
</dbReference>
<keyword evidence="1" id="KW-0285">Flavoprotein</keyword>
<organism evidence="5 6">
    <name type="scientific">Actinocatenispora thailandica</name>
    <dbReference type="NCBI Taxonomy" id="227318"/>
    <lineage>
        <taxon>Bacteria</taxon>
        <taxon>Bacillati</taxon>
        <taxon>Actinomycetota</taxon>
        <taxon>Actinomycetes</taxon>
        <taxon>Micromonosporales</taxon>
        <taxon>Micromonosporaceae</taxon>
        <taxon>Actinocatenispora</taxon>
    </lineage>
</organism>
<dbReference type="InterPro" id="IPR016171">
    <property type="entry name" value="Vanillyl_alc_oxidase_C-sub2"/>
</dbReference>
<dbReference type="KEGG" id="atl:Athai_23300"/>
<dbReference type="GO" id="GO:0008610">
    <property type="term" value="P:lipid biosynthetic process"/>
    <property type="evidence" value="ECO:0007669"/>
    <property type="project" value="InterPro"/>
</dbReference>
<dbReference type="GO" id="GO:0050660">
    <property type="term" value="F:flavin adenine dinucleotide binding"/>
    <property type="evidence" value="ECO:0007669"/>
    <property type="project" value="InterPro"/>
</dbReference>
<name>A0A7R7DNG2_9ACTN</name>
<keyword evidence="6" id="KW-1185">Reference proteome</keyword>
<evidence type="ECO:0000313" key="6">
    <source>
        <dbReference type="Proteomes" id="UP000611640"/>
    </source>
</evidence>
<evidence type="ECO:0000256" key="2">
    <source>
        <dbReference type="ARBA" id="ARBA00022827"/>
    </source>
</evidence>
<dbReference type="GO" id="GO:0008609">
    <property type="term" value="F:alkylglycerone-phosphate synthase activity"/>
    <property type="evidence" value="ECO:0007669"/>
    <property type="project" value="InterPro"/>
</dbReference>
<dbReference type="AlphaFoldDB" id="A0A7R7DNG2"/>
<dbReference type="Pfam" id="PF02913">
    <property type="entry name" value="FAD-oxidase_C"/>
    <property type="match status" value="1"/>
</dbReference>
<evidence type="ECO:0000256" key="1">
    <source>
        <dbReference type="ARBA" id="ARBA00022630"/>
    </source>
</evidence>
<accession>A0A7R7DNG2</accession>
<dbReference type="InterPro" id="IPR016164">
    <property type="entry name" value="FAD-linked_Oxase-like_C"/>
</dbReference>
<feature type="active site" description="Proton donor/acceptor" evidence="3">
    <location>
        <position position="48"/>
    </location>
</feature>
<dbReference type="EMBL" id="AP023355">
    <property type="protein sequence ID" value="BCJ34827.1"/>
    <property type="molecule type" value="Genomic_DNA"/>
</dbReference>
<dbReference type="Gene3D" id="3.30.300.330">
    <property type="match status" value="1"/>
</dbReference>